<proteinExistence type="predicted"/>
<name>A0ABN3NGZ7_STRLO</name>
<feature type="compositionally biased region" description="Low complexity" evidence="1">
    <location>
        <begin position="83"/>
        <end position="100"/>
    </location>
</feature>
<reference evidence="2 3" key="1">
    <citation type="journal article" date="2019" name="Int. J. Syst. Evol. Microbiol.">
        <title>The Global Catalogue of Microorganisms (GCM) 10K type strain sequencing project: providing services to taxonomists for standard genome sequencing and annotation.</title>
        <authorList>
            <consortium name="The Broad Institute Genomics Platform"/>
            <consortium name="The Broad Institute Genome Sequencing Center for Infectious Disease"/>
            <person name="Wu L."/>
            <person name="Ma J."/>
        </authorList>
    </citation>
    <scope>NUCLEOTIDE SEQUENCE [LARGE SCALE GENOMIC DNA]</scope>
    <source>
        <strain evidence="2 3">JCM 4395</strain>
    </source>
</reference>
<protein>
    <submittedName>
        <fullName evidence="2">Uncharacterized protein</fullName>
    </submittedName>
</protein>
<evidence type="ECO:0000313" key="3">
    <source>
        <dbReference type="Proteomes" id="UP001501777"/>
    </source>
</evidence>
<evidence type="ECO:0000313" key="2">
    <source>
        <dbReference type="EMBL" id="GAA2521887.1"/>
    </source>
</evidence>
<dbReference type="Proteomes" id="UP001501777">
    <property type="component" value="Unassembled WGS sequence"/>
</dbReference>
<feature type="region of interest" description="Disordered" evidence="1">
    <location>
        <begin position="63"/>
        <end position="100"/>
    </location>
</feature>
<feature type="region of interest" description="Disordered" evidence="1">
    <location>
        <begin position="23"/>
        <end position="43"/>
    </location>
</feature>
<comment type="caution">
    <text evidence="2">The sequence shown here is derived from an EMBL/GenBank/DDBJ whole genome shotgun (WGS) entry which is preliminary data.</text>
</comment>
<dbReference type="EMBL" id="BAAASG010000028">
    <property type="protein sequence ID" value="GAA2521887.1"/>
    <property type="molecule type" value="Genomic_DNA"/>
</dbReference>
<gene>
    <name evidence="2" type="ORF">GCM10010276_85890</name>
</gene>
<organism evidence="2 3">
    <name type="scientific">Streptomyces longisporus</name>
    <dbReference type="NCBI Taxonomy" id="1948"/>
    <lineage>
        <taxon>Bacteria</taxon>
        <taxon>Bacillati</taxon>
        <taxon>Actinomycetota</taxon>
        <taxon>Actinomycetes</taxon>
        <taxon>Kitasatosporales</taxon>
        <taxon>Streptomycetaceae</taxon>
        <taxon>Streptomyces</taxon>
    </lineage>
</organism>
<keyword evidence="3" id="KW-1185">Reference proteome</keyword>
<evidence type="ECO:0000256" key="1">
    <source>
        <dbReference type="SAM" id="MobiDB-lite"/>
    </source>
</evidence>
<accession>A0ABN3NGZ7</accession>
<sequence>MAPHSHAGTAKAAAVISPATTHLTFRPMSPPPAPNVRVYHHDGSNIPAPTRLCAYRARRARHVATATRQGEPQAEGSSFTPRAPSLAPPALSSALWKRGD</sequence>